<organism evidence="7 8">
    <name type="scientific">Psychracetigena formicireducens</name>
    <dbReference type="NCBI Taxonomy" id="2986056"/>
    <lineage>
        <taxon>Bacteria</taxon>
        <taxon>Bacillati</taxon>
        <taxon>Candidatus Lithacetigenota</taxon>
        <taxon>Candidatus Psychracetigena</taxon>
    </lineage>
</organism>
<dbReference type="GO" id="GO:0006313">
    <property type="term" value="P:DNA transposition"/>
    <property type="evidence" value="ECO:0007669"/>
    <property type="project" value="UniProtKB-UniRule"/>
</dbReference>
<evidence type="ECO:0000256" key="4">
    <source>
        <dbReference type="ARBA" id="ARBA00023125"/>
    </source>
</evidence>
<dbReference type="PANTHER" id="PTHR33217">
    <property type="entry name" value="TRANSPOSASE FOR INSERTION SEQUENCE ELEMENT IS1081"/>
    <property type="match status" value="1"/>
</dbReference>
<dbReference type="PANTHER" id="PTHR33217:SF8">
    <property type="entry name" value="MUTATOR FAMILY TRANSPOSASE"/>
    <property type="match status" value="1"/>
</dbReference>
<comment type="function">
    <text evidence="1 6">Required for the transposition of the insertion element.</text>
</comment>
<dbReference type="Proteomes" id="UP000811545">
    <property type="component" value="Unassembled WGS sequence"/>
</dbReference>
<proteinExistence type="inferred from homology"/>
<sequence>MVYIGGSFEKEPVYVALGVDSEGRREILGFWLFGSEGESANLWREIVAELKGRGVKDVSLFVSDDLPGIEEATQIIYPDSKHQLCILHAVRTLLKEPEDRTKKRQLLPLRASFYQSPGKKPW</sequence>
<comment type="caution">
    <text evidence="7">The sequence shown here is derived from an EMBL/GenBank/DDBJ whole genome shotgun (WGS) entry which is preliminary data.</text>
</comment>
<evidence type="ECO:0000256" key="3">
    <source>
        <dbReference type="ARBA" id="ARBA00022578"/>
    </source>
</evidence>
<evidence type="ECO:0000313" key="8">
    <source>
        <dbReference type="Proteomes" id="UP000811545"/>
    </source>
</evidence>
<keyword evidence="5 6" id="KW-0233">DNA recombination</keyword>
<dbReference type="AlphaFoldDB" id="A0A9E2BHX5"/>
<dbReference type="GO" id="GO:0003677">
    <property type="term" value="F:DNA binding"/>
    <property type="evidence" value="ECO:0007669"/>
    <property type="project" value="UniProtKB-UniRule"/>
</dbReference>
<dbReference type="InterPro" id="IPR001207">
    <property type="entry name" value="Transposase_mutator"/>
</dbReference>
<evidence type="ECO:0000313" key="7">
    <source>
        <dbReference type="EMBL" id="MBT9145863.1"/>
    </source>
</evidence>
<gene>
    <name evidence="7" type="ORF">DDT42_01740</name>
</gene>
<dbReference type="GO" id="GO:0004803">
    <property type="term" value="F:transposase activity"/>
    <property type="evidence" value="ECO:0007669"/>
    <property type="project" value="UniProtKB-UniRule"/>
</dbReference>
<keyword evidence="6" id="KW-0814">Transposable element</keyword>
<evidence type="ECO:0000256" key="6">
    <source>
        <dbReference type="RuleBase" id="RU365089"/>
    </source>
</evidence>
<keyword evidence="3 6" id="KW-0815">Transposition</keyword>
<dbReference type="EMBL" id="QLTW01000200">
    <property type="protein sequence ID" value="MBT9145863.1"/>
    <property type="molecule type" value="Genomic_DNA"/>
</dbReference>
<evidence type="ECO:0000256" key="2">
    <source>
        <dbReference type="ARBA" id="ARBA00010961"/>
    </source>
</evidence>
<name>A0A9E2BHX5_PSYF1</name>
<evidence type="ECO:0000256" key="5">
    <source>
        <dbReference type="ARBA" id="ARBA00023172"/>
    </source>
</evidence>
<reference evidence="7 8" key="1">
    <citation type="journal article" date="2021" name="bioRxiv">
        <title>Unique metabolic strategies in Hadean analogues reveal hints for primordial physiology.</title>
        <authorList>
            <person name="Nobu M.K."/>
            <person name="Nakai R."/>
            <person name="Tamazawa S."/>
            <person name="Mori H."/>
            <person name="Toyoda A."/>
            <person name="Ijiri A."/>
            <person name="Suzuki S."/>
            <person name="Kurokawa K."/>
            <person name="Kamagata Y."/>
            <person name="Tamaki H."/>
        </authorList>
    </citation>
    <scope>NUCLEOTIDE SEQUENCE [LARGE SCALE GENOMIC DNA]</scope>
    <source>
        <strain evidence="7">BS525</strain>
    </source>
</reference>
<accession>A0A9E2BHX5</accession>
<keyword evidence="4 6" id="KW-0238">DNA-binding</keyword>
<comment type="similarity">
    <text evidence="2 6">Belongs to the transposase mutator family.</text>
</comment>
<dbReference type="Pfam" id="PF00872">
    <property type="entry name" value="Transposase_mut"/>
    <property type="match status" value="1"/>
</dbReference>
<protein>
    <recommendedName>
        <fullName evidence="6">Mutator family transposase</fullName>
    </recommendedName>
</protein>
<evidence type="ECO:0000256" key="1">
    <source>
        <dbReference type="ARBA" id="ARBA00002190"/>
    </source>
</evidence>